<proteinExistence type="predicted"/>
<accession>A0AAW2D5D4</accession>
<keyword evidence="3" id="KW-1185">Reference proteome</keyword>
<organism evidence="2 3">
    <name type="scientific">Lithocarpus litseifolius</name>
    <dbReference type="NCBI Taxonomy" id="425828"/>
    <lineage>
        <taxon>Eukaryota</taxon>
        <taxon>Viridiplantae</taxon>
        <taxon>Streptophyta</taxon>
        <taxon>Embryophyta</taxon>
        <taxon>Tracheophyta</taxon>
        <taxon>Spermatophyta</taxon>
        <taxon>Magnoliopsida</taxon>
        <taxon>eudicotyledons</taxon>
        <taxon>Gunneridae</taxon>
        <taxon>Pentapetalae</taxon>
        <taxon>rosids</taxon>
        <taxon>fabids</taxon>
        <taxon>Fagales</taxon>
        <taxon>Fagaceae</taxon>
        <taxon>Lithocarpus</taxon>
    </lineage>
</organism>
<protein>
    <submittedName>
        <fullName evidence="2">Uncharacterized protein</fullName>
    </submittedName>
</protein>
<evidence type="ECO:0000256" key="1">
    <source>
        <dbReference type="SAM" id="MobiDB-lite"/>
    </source>
</evidence>
<gene>
    <name evidence="2" type="ORF">SO802_012479</name>
</gene>
<feature type="region of interest" description="Disordered" evidence="1">
    <location>
        <begin position="43"/>
        <end position="62"/>
    </location>
</feature>
<sequence length="91" mass="9905">MEKMQQAFRKAQGIDDCLYNIGGISSKELSDCRTRIEDTLNNGQLEKGENKPSIKKTYGGGVATSKAPNPVKVSAIIPQQTLAYPSFTKKA</sequence>
<reference evidence="2 3" key="1">
    <citation type="submission" date="2024-01" db="EMBL/GenBank/DDBJ databases">
        <title>A telomere-to-telomere, gap-free genome of sweet tea (Lithocarpus litseifolius).</title>
        <authorList>
            <person name="Zhou J."/>
        </authorList>
    </citation>
    <scope>NUCLEOTIDE SEQUENCE [LARGE SCALE GENOMIC DNA]</scope>
    <source>
        <strain evidence="2">Zhou-2022a</strain>
        <tissue evidence="2">Leaf</tissue>
    </source>
</reference>
<dbReference type="AlphaFoldDB" id="A0AAW2D5D4"/>
<name>A0AAW2D5D4_9ROSI</name>
<dbReference type="Proteomes" id="UP001459277">
    <property type="component" value="Unassembled WGS sequence"/>
</dbReference>
<comment type="caution">
    <text evidence="2">The sequence shown here is derived from an EMBL/GenBank/DDBJ whole genome shotgun (WGS) entry which is preliminary data.</text>
</comment>
<dbReference type="EMBL" id="JAZDWU010000004">
    <property type="protein sequence ID" value="KAL0004918.1"/>
    <property type="molecule type" value="Genomic_DNA"/>
</dbReference>
<evidence type="ECO:0000313" key="2">
    <source>
        <dbReference type="EMBL" id="KAL0004918.1"/>
    </source>
</evidence>
<evidence type="ECO:0000313" key="3">
    <source>
        <dbReference type="Proteomes" id="UP001459277"/>
    </source>
</evidence>